<organism evidence="3 4">
    <name type="scientific">Panicum virgatum</name>
    <name type="common">Blackwell switchgrass</name>
    <dbReference type="NCBI Taxonomy" id="38727"/>
    <lineage>
        <taxon>Eukaryota</taxon>
        <taxon>Viridiplantae</taxon>
        <taxon>Streptophyta</taxon>
        <taxon>Embryophyta</taxon>
        <taxon>Tracheophyta</taxon>
        <taxon>Spermatophyta</taxon>
        <taxon>Magnoliopsida</taxon>
        <taxon>Liliopsida</taxon>
        <taxon>Poales</taxon>
        <taxon>Poaceae</taxon>
        <taxon>PACMAD clade</taxon>
        <taxon>Panicoideae</taxon>
        <taxon>Panicodae</taxon>
        <taxon>Paniceae</taxon>
        <taxon>Panicinae</taxon>
        <taxon>Panicum</taxon>
        <taxon>Panicum sect. Hiantes</taxon>
    </lineage>
</organism>
<keyword evidence="2" id="KW-1133">Transmembrane helix</keyword>
<keyword evidence="2" id="KW-0472">Membrane</keyword>
<dbReference type="EMBL" id="CM029048">
    <property type="protein sequence ID" value="KAG2579153.1"/>
    <property type="molecule type" value="Genomic_DNA"/>
</dbReference>
<proteinExistence type="predicted"/>
<name>A0A8T0R2D8_PANVG</name>
<accession>A0A8T0R2D8</accession>
<feature type="region of interest" description="Disordered" evidence="1">
    <location>
        <begin position="1"/>
        <end position="28"/>
    </location>
</feature>
<evidence type="ECO:0000256" key="1">
    <source>
        <dbReference type="SAM" id="MobiDB-lite"/>
    </source>
</evidence>
<keyword evidence="2" id="KW-0812">Transmembrane</keyword>
<evidence type="ECO:0000313" key="3">
    <source>
        <dbReference type="EMBL" id="KAG2579153.1"/>
    </source>
</evidence>
<feature type="compositionally biased region" description="Low complexity" evidence="1">
    <location>
        <begin position="1"/>
        <end position="20"/>
    </location>
</feature>
<feature type="transmembrane region" description="Helical" evidence="2">
    <location>
        <begin position="155"/>
        <end position="174"/>
    </location>
</feature>
<protein>
    <recommendedName>
        <fullName evidence="5">Zinc finger GRF-type domain-containing protein</fullName>
    </recommendedName>
</protein>
<gene>
    <name evidence="3" type="ORF">PVAP13_6NG239300</name>
</gene>
<reference evidence="3" key="1">
    <citation type="submission" date="2020-05" db="EMBL/GenBank/DDBJ databases">
        <title>WGS assembly of Panicum virgatum.</title>
        <authorList>
            <person name="Lovell J.T."/>
            <person name="Jenkins J."/>
            <person name="Shu S."/>
            <person name="Juenger T.E."/>
            <person name="Schmutz J."/>
        </authorList>
    </citation>
    <scope>NUCLEOTIDE SEQUENCE</scope>
    <source>
        <strain evidence="3">AP13</strain>
    </source>
</reference>
<sequence length="175" mass="19716">MSGSWAAGSPMKSAASSGSRSRGRVEGEPLPLIDCPKCRVPVVQLRSKKLESYGKIFYKCPNNYPDDETCGWYWWEADYVNYLQGRRMKELQMVQAHEAARDEVLRGGVVERHGETDELVLQIREVKQQMGELMHQIVELKQQLRQGRVFAVDNAVLAAVCVGVVVGLVMALFCR</sequence>
<dbReference type="AlphaFoldDB" id="A0A8T0R2D8"/>
<dbReference type="PANTHER" id="PTHR33680:SF7">
    <property type="entry name" value="OS02G0474200 PROTEIN"/>
    <property type="match status" value="1"/>
</dbReference>
<dbReference type="PANTHER" id="PTHR33680">
    <property type="entry name" value="OS07G0190500 PROTEIN"/>
    <property type="match status" value="1"/>
</dbReference>
<dbReference type="OrthoDB" id="695870at2759"/>
<keyword evidence="4" id="KW-1185">Reference proteome</keyword>
<evidence type="ECO:0008006" key="5">
    <source>
        <dbReference type="Google" id="ProtNLM"/>
    </source>
</evidence>
<evidence type="ECO:0000256" key="2">
    <source>
        <dbReference type="SAM" id="Phobius"/>
    </source>
</evidence>
<dbReference type="Proteomes" id="UP000823388">
    <property type="component" value="Chromosome 6N"/>
</dbReference>
<comment type="caution">
    <text evidence="3">The sequence shown here is derived from an EMBL/GenBank/DDBJ whole genome shotgun (WGS) entry which is preliminary data.</text>
</comment>
<evidence type="ECO:0000313" key="4">
    <source>
        <dbReference type="Proteomes" id="UP000823388"/>
    </source>
</evidence>